<evidence type="ECO:0000313" key="3">
    <source>
        <dbReference type="Proteomes" id="UP001595724"/>
    </source>
</evidence>
<dbReference type="InterPro" id="IPR007211">
    <property type="entry name" value="DUF378"/>
</dbReference>
<organism evidence="2 3">
    <name type="scientific">Luteimonas notoginsengisoli</name>
    <dbReference type="NCBI Taxonomy" id="1578200"/>
    <lineage>
        <taxon>Bacteria</taxon>
        <taxon>Pseudomonadati</taxon>
        <taxon>Pseudomonadota</taxon>
        <taxon>Gammaproteobacteria</taxon>
        <taxon>Lysobacterales</taxon>
        <taxon>Lysobacteraceae</taxon>
        <taxon>Luteimonas</taxon>
    </lineage>
</organism>
<dbReference type="Pfam" id="PF04070">
    <property type="entry name" value="DUF378"/>
    <property type="match status" value="1"/>
</dbReference>
<dbReference type="PANTHER" id="PTHR37304">
    <property type="entry name" value="MEMBRANE PROTEIN-RELATED"/>
    <property type="match status" value="1"/>
</dbReference>
<dbReference type="EMBL" id="JBHRYF010000008">
    <property type="protein sequence ID" value="MFC3660495.1"/>
    <property type="molecule type" value="Genomic_DNA"/>
</dbReference>
<reference evidence="3" key="1">
    <citation type="journal article" date="2019" name="Int. J. Syst. Evol. Microbiol.">
        <title>The Global Catalogue of Microorganisms (GCM) 10K type strain sequencing project: providing services to taxonomists for standard genome sequencing and annotation.</title>
        <authorList>
            <consortium name="The Broad Institute Genomics Platform"/>
            <consortium name="The Broad Institute Genome Sequencing Center for Infectious Disease"/>
            <person name="Wu L."/>
            <person name="Ma J."/>
        </authorList>
    </citation>
    <scope>NUCLEOTIDE SEQUENCE [LARGE SCALE GENOMIC DNA]</scope>
    <source>
        <strain evidence="3">KCTC 42211</strain>
    </source>
</reference>
<name>A0ABV7UU17_9GAMM</name>
<proteinExistence type="predicted"/>
<evidence type="ECO:0000256" key="1">
    <source>
        <dbReference type="SAM" id="Phobius"/>
    </source>
</evidence>
<evidence type="ECO:0000313" key="2">
    <source>
        <dbReference type="EMBL" id="MFC3660495.1"/>
    </source>
</evidence>
<feature type="transmembrane region" description="Helical" evidence="1">
    <location>
        <begin position="40"/>
        <end position="58"/>
    </location>
</feature>
<keyword evidence="1" id="KW-0472">Membrane</keyword>
<dbReference type="PANTHER" id="PTHR37304:SF1">
    <property type="entry name" value="MEMBRANE PROTEIN"/>
    <property type="match status" value="1"/>
</dbReference>
<keyword evidence="1" id="KW-0812">Transmembrane</keyword>
<feature type="transmembrane region" description="Helical" evidence="1">
    <location>
        <begin position="9"/>
        <end position="34"/>
    </location>
</feature>
<protein>
    <submittedName>
        <fullName evidence="2">DUF378 domain-containing protein</fullName>
    </submittedName>
</protein>
<dbReference type="RefSeq" id="WP_027079414.1">
    <property type="nucleotide sequence ID" value="NZ_JBHRYF010000008.1"/>
</dbReference>
<sequence length="78" mass="8196">MKAINLTTLALVIVGGINWGLVGLAQFDLVAAIFGGQDAALARVVYTLVGLSALWQIVPLMRAASTGQVQAEARHAHR</sequence>
<gene>
    <name evidence="2" type="ORF">ACFOM9_10495</name>
</gene>
<keyword evidence="1" id="KW-1133">Transmembrane helix</keyword>
<accession>A0ABV7UU17</accession>
<comment type="caution">
    <text evidence="2">The sequence shown here is derived from an EMBL/GenBank/DDBJ whole genome shotgun (WGS) entry which is preliminary data.</text>
</comment>
<keyword evidence="3" id="KW-1185">Reference proteome</keyword>
<dbReference type="Proteomes" id="UP001595724">
    <property type="component" value="Unassembled WGS sequence"/>
</dbReference>